<dbReference type="Pfam" id="PF00535">
    <property type="entry name" value="Glycos_transf_2"/>
    <property type="match status" value="1"/>
</dbReference>
<gene>
    <name evidence="2" type="ORF">H8K55_10960</name>
</gene>
<proteinExistence type="predicted"/>
<evidence type="ECO:0000259" key="1">
    <source>
        <dbReference type="Pfam" id="PF00535"/>
    </source>
</evidence>
<dbReference type="RefSeq" id="WP_186942138.1">
    <property type="nucleotide sequence ID" value="NZ_JACOGA010000009.1"/>
</dbReference>
<dbReference type="Proteomes" id="UP000624279">
    <property type="component" value="Unassembled WGS sequence"/>
</dbReference>
<dbReference type="SUPFAM" id="SSF53448">
    <property type="entry name" value="Nucleotide-diphospho-sugar transferases"/>
    <property type="match status" value="1"/>
</dbReference>
<protein>
    <submittedName>
        <fullName evidence="2">Glycosyltransferase family 2 protein</fullName>
    </submittedName>
</protein>
<dbReference type="PANTHER" id="PTHR10859">
    <property type="entry name" value="GLYCOSYL TRANSFERASE"/>
    <property type="match status" value="1"/>
</dbReference>
<accession>A0ABR6YC39</accession>
<evidence type="ECO:0000313" key="2">
    <source>
        <dbReference type="EMBL" id="MBC3874112.1"/>
    </source>
</evidence>
<reference evidence="2 3" key="1">
    <citation type="submission" date="2020-08" db="EMBL/GenBank/DDBJ databases">
        <title>Novel species isolated from subtropical streams in China.</title>
        <authorList>
            <person name="Lu H."/>
        </authorList>
    </citation>
    <scope>NUCLEOTIDE SEQUENCE [LARGE SCALE GENOMIC DNA]</scope>
    <source>
        <strain evidence="2 3">LX15W</strain>
    </source>
</reference>
<dbReference type="Gene3D" id="3.90.550.10">
    <property type="entry name" value="Spore Coat Polysaccharide Biosynthesis Protein SpsA, Chain A"/>
    <property type="match status" value="1"/>
</dbReference>
<name>A0ABR6YC39_9BURK</name>
<dbReference type="EMBL" id="JACOGA010000009">
    <property type="protein sequence ID" value="MBC3874112.1"/>
    <property type="molecule type" value="Genomic_DNA"/>
</dbReference>
<evidence type="ECO:0000313" key="3">
    <source>
        <dbReference type="Proteomes" id="UP000624279"/>
    </source>
</evidence>
<dbReference type="PANTHER" id="PTHR10859:SF91">
    <property type="entry name" value="DOLICHYL-PHOSPHATE BETA-GLUCOSYLTRANSFERASE"/>
    <property type="match status" value="1"/>
</dbReference>
<dbReference type="CDD" id="cd04179">
    <property type="entry name" value="DPM_DPG-synthase_like"/>
    <property type="match status" value="1"/>
</dbReference>
<dbReference type="InterPro" id="IPR001173">
    <property type="entry name" value="Glyco_trans_2-like"/>
</dbReference>
<organism evidence="2 3">
    <name type="scientific">Undibacterium flavidum</name>
    <dbReference type="NCBI Taxonomy" id="2762297"/>
    <lineage>
        <taxon>Bacteria</taxon>
        <taxon>Pseudomonadati</taxon>
        <taxon>Pseudomonadota</taxon>
        <taxon>Betaproteobacteria</taxon>
        <taxon>Burkholderiales</taxon>
        <taxon>Oxalobacteraceae</taxon>
        <taxon>Undibacterium</taxon>
    </lineage>
</organism>
<keyword evidence="3" id="KW-1185">Reference proteome</keyword>
<dbReference type="InterPro" id="IPR029044">
    <property type="entry name" value="Nucleotide-diphossugar_trans"/>
</dbReference>
<sequence length="271" mass="30363">MSALNSNSNPSSDPNFRPCVVIPVYNHEHAIAAVVEAVLRFDAPCILVDDGSSQACATVLDQLQQTYSAQVVLLRHVQNQGKGAAVLTGFNYAAENGYSHLLQVDADGQHCVADIARFLQQAEAHPAAVIAGYPIYDESVPKLRLYARYLTHVWVWINTLSFAIRDSMCGFRVYPVAPVIALMSRHKIGSRMNFDTDILVRLYWDGLEVVNEGTRVGYPADGVSHFRVWRDNALITAMHIRLFFGMLLRLPRLCGRTIGRSMKRKFQKDRD</sequence>
<comment type="caution">
    <text evidence="2">The sequence shown here is derived from an EMBL/GenBank/DDBJ whole genome shotgun (WGS) entry which is preliminary data.</text>
</comment>
<feature type="domain" description="Glycosyltransferase 2-like" evidence="1">
    <location>
        <begin position="19"/>
        <end position="185"/>
    </location>
</feature>